<name>A0A1I6QRR4_9RHOB</name>
<feature type="signal peptide" evidence="1">
    <location>
        <begin position="1"/>
        <end position="22"/>
    </location>
</feature>
<feature type="chain" id="PRO_5011544666" evidence="1">
    <location>
        <begin position="23"/>
        <end position="96"/>
    </location>
</feature>
<proteinExistence type="predicted"/>
<keyword evidence="1" id="KW-0732">Signal</keyword>
<organism evidence="2 3">
    <name type="scientific">Alloyangia pacifica</name>
    <dbReference type="NCBI Taxonomy" id="311180"/>
    <lineage>
        <taxon>Bacteria</taxon>
        <taxon>Pseudomonadati</taxon>
        <taxon>Pseudomonadota</taxon>
        <taxon>Alphaproteobacteria</taxon>
        <taxon>Rhodobacterales</taxon>
        <taxon>Roseobacteraceae</taxon>
        <taxon>Alloyangia</taxon>
    </lineage>
</organism>
<dbReference type="AlphaFoldDB" id="A0A1I6QRR4"/>
<dbReference type="OrthoDB" id="7868310at2"/>
<evidence type="ECO:0000256" key="1">
    <source>
        <dbReference type="SAM" id="SignalP"/>
    </source>
</evidence>
<protein>
    <submittedName>
        <fullName evidence="2">Uncharacterized protein</fullName>
    </submittedName>
</protein>
<reference evidence="3" key="1">
    <citation type="submission" date="2016-10" db="EMBL/GenBank/DDBJ databases">
        <authorList>
            <person name="Varghese N."/>
            <person name="Submissions S."/>
        </authorList>
    </citation>
    <scope>NUCLEOTIDE SEQUENCE [LARGE SCALE GENOMIC DNA]</scope>
    <source>
        <strain evidence="3">DSM 26894</strain>
    </source>
</reference>
<dbReference type="EMBL" id="FOZW01000002">
    <property type="protein sequence ID" value="SFS55032.1"/>
    <property type="molecule type" value="Genomic_DNA"/>
</dbReference>
<sequence length="96" mass="10246">MNLTKISVISMALVMSSSAAFANVTQVSCVDFVITIADEIAKAAEERASSVTEAKENICEAAKQISMSGGDDPEVHEIVILPYEIRTTVVITPTDK</sequence>
<accession>A0A1I6QRR4</accession>
<dbReference type="Proteomes" id="UP000199392">
    <property type="component" value="Unassembled WGS sequence"/>
</dbReference>
<gene>
    <name evidence="2" type="ORF">SAMN04488050_102264</name>
</gene>
<dbReference type="RefSeq" id="WP_143015328.1">
    <property type="nucleotide sequence ID" value="NZ_FNCL01000001.1"/>
</dbReference>
<evidence type="ECO:0000313" key="3">
    <source>
        <dbReference type="Proteomes" id="UP000199392"/>
    </source>
</evidence>
<evidence type="ECO:0000313" key="2">
    <source>
        <dbReference type="EMBL" id="SFS55032.1"/>
    </source>
</evidence>
<keyword evidence="3" id="KW-1185">Reference proteome</keyword>